<dbReference type="EMBL" id="CP040396">
    <property type="protein sequence ID" value="QCT02708.1"/>
    <property type="molecule type" value="Genomic_DNA"/>
</dbReference>
<dbReference type="AlphaFoldDB" id="A0A4P8XJY6"/>
<accession>A0A4P8XJY6</accession>
<sequence length="67" mass="7454">MKYKSMKAGQTYVLRNGLIRRLDRIEEENNKQWALYTPIGKGGSFGAPKRCSLETFAGLAMAKAVST</sequence>
<dbReference type="KEGG" id="palo:E6C60_1993"/>
<evidence type="ECO:0000313" key="2">
    <source>
        <dbReference type="Proteomes" id="UP000300879"/>
    </source>
</evidence>
<name>A0A4P8XJY6_9BACL</name>
<evidence type="ECO:0000313" key="1">
    <source>
        <dbReference type="EMBL" id="QCT02708.1"/>
    </source>
</evidence>
<dbReference type="OrthoDB" id="2663737at2"/>
<reference evidence="1 2" key="1">
    <citation type="submission" date="2019-05" db="EMBL/GenBank/DDBJ databases">
        <authorList>
            <person name="Chen C."/>
        </authorList>
    </citation>
    <scope>NUCLEOTIDE SEQUENCE [LARGE SCALE GENOMIC DNA]</scope>
    <source>
        <strain evidence="1 2">HB172198</strain>
    </source>
</reference>
<proteinExistence type="predicted"/>
<organism evidence="1 2">
    <name type="scientific">Paenibacillus algicola</name>
    <dbReference type="NCBI Taxonomy" id="2565926"/>
    <lineage>
        <taxon>Bacteria</taxon>
        <taxon>Bacillati</taxon>
        <taxon>Bacillota</taxon>
        <taxon>Bacilli</taxon>
        <taxon>Bacillales</taxon>
        <taxon>Paenibacillaceae</taxon>
        <taxon>Paenibacillus</taxon>
    </lineage>
</organism>
<dbReference type="Proteomes" id="UP000300879">
    <property type="component" value="Chromosome"/>
</dbReference>
<keyword evidence="2" id="KW-1185">Reference proteome</keyword>
<dbReference type="RefSeq" id="WP_138225695.1">
    <property type="nucleotide sequence ID" value="NZ_CP040396.1"/>
</dbReference>
<protein>
    <submittedName>
        <fullName evidence="1">Uncharacterized protein</fullName>
    </submittedName>
</protein>
<gene>
    <name evidence="1" type="ORF">E6C60_1993</name>
</gene>